<dbReference type="OrthoDB" id="2060785at2"/>
<dbReference type="InterPro" id="IPR038148">
    <property type="entry name" value="Tn1545/Tn916_Xis"/>
</dbReference>
<protein>
    <submittedName>
        <fullName evidence="2">DNA binding domain, excisionase family</fullName>
    </submittedName>
</protein>
<keyword evidence="3" id="KW-1185">Reference proteome</keyword>
<dbReference type="Gene3D" id="3.90.105.50">
    <property type="match status" value="1"/>
</dbReference>
<dbReference type="InterPro" id="IPR041657">
    <property type="entry name" value="HTH_17"/>
</dbReference>
<gene>
    <name evidence="2" type="ORF">BRYFOR_09805</name>
</gene>
<organism evidence="2 3">
    <name type="scientific">Marvinbryantia formatexigens DSM 14469</name>
    <dbReference type="NCBI Taxonomy" id="478749"/>
    <lineage>
        <taxon>Bacteria</taxon>
        <taxon>Bacillati</taxon>
        <taxon>Bacillota</taxon>
        <taxon>Clostridia</taxon>
        <taxon>Lachnospirales</taxon>
        <taxon>Lachnospiraceae</taxon>
        <taxon>Marvinbryantia</taxon>
    </lineage>
</organism>
<sequence>MKKPSAGQKDVLNQEEAIVYFRLSRRKFYKLLQEGKDKPFMAMYGSRRLIIRTEFAKYLEKHPELRRRT</sequence>
<dbReference type="Pfam" id="PF12728">
    <property type="entry name" value="HTH_17"/>
    <property type="match status" value="1"/>
</dbReference>
<dbReference type="AlphaFoldDB" id="C6LMA6"/>
<evidence type="ECO:0000259" key="1">
    <source>
        <dbReference type="Pfam" id="PF12728"/>
    </source>
</evidence>
<evidence type="ECO:0000313" key="3">
    <source>
        <dbReference type="Proteomes" id="UP000005561"/>
    </source>
</evidence>
<dbReference type="eggNOG" id="ENOG50331DR">
    <property type="taxonomic scope" value="Bacteria"/>
</dbReference>
<evidence type="ECO:0000313" key="2">
    <source>
        <dbReference type="EMBL" id="EET58247.1"/>
    </source>
</evidence>
<dbReference type="Proteomes" id="UP000005561">
    <property type="component" value="Unassembled WGS sequence"/>
</dbReference>
<feature type="domain" description="Helix-turn-helix" evidence="1">
    <location>
        <begin position="12"/>
        <end position="62"/>
    </location>
</feature>
<name>C6LMA6_9FIRM</name>
<comment type="caution">
    <text evidence="2">The sequence shown here is derived from an EMBL/GenBank/DDBJ whole genome shotgun (WGS) entry which is preliminary data.</text>
</comment>
<accession>C6LMA6</accession>
<dbReference type="RefSeq" id="WP_006864557.1">
    <property type="nucleotide sequence ID" value="NZ_ACCL02000040.1"/>
</dbReference>
<dbReference type="STRING" id="168384.SAMN05660368_04049"/>
<reference evidence="2" key="1">
    <citation type="submission" date="2009-07" db="EMBL/GenBank/DDBJ databases">
        <authorList>
            <person name="Weinstock G."/>
            <person name="Sodergren E."/>
            <person name="Clifton S."/>
            <person name="Fulton L."/>
            <person name="Fulton B."/>
            <person name="Courtney L."/>
            <person name="Fronick C."/>
            <person name="Harrison M."/>
            <person name="Strong C."/>
            <person name="Farmer C."/>
            <person name="Delahaunty K."/>
            <person name="Markovic C."/>
            <person name="Hall O."/>
            <person name="Minx P."/>
            <person name="Tomlinson C."/>
            <person name="Mitreva M."/>
            <person name="Nelson J."/>
            <person name="Hou S."/>
            <person name="Wollam A."/>
            <person name="Pepin K.H."/>
            <person name="Johnson M."/>
            <person name="Bhonagiri V."/>
            <person name="Nash W.E."/>
            <person name="Warren W."/>
            <person name="Chinwalla A."/>
            <person name="Mardis E.R."/>
            <person name="Wilson R.K."/>
        </authorList>
    </citation>
    <scope>NUCLEOTIDE SEQUENCE [LARGE SCALE GENOMIC DNA]</scope>
    <source>
        <strain evidence="2">DSM 14469</strain>
    </source>
</reference>
<dbReference type="EMBL" id="ACCL02000040">
    <property type="protein sequence ID" value="EET58247.1"/>
    <property type="molecule type" value="Genomic_DNA"/>
</dbReference>
<proteinExistence type="predicted"/>